<accession>A0A7T8JZQ3</accession>
<dbReference type="GO" id="GO:0031209">
    <property type="term" value="C:SCAR complex"/>
    <property type="evidence" value="ECO:0007669"/>
    <property type="project" value="TreeGrafter"/>
</dbReference>
<dbReference type="PANTHER" id="PTHR12093:SF10">
    <property type="entry name" value="MEMBRANE-ASSOCIATED PROTEIN HEM"/>
    <property type="match status" value="1"/>
</dbReference>
<evidence type="ECO:0000256" key="1">
    <source>
        <dbReference type="ARBA" id="ARBA00037947"/>
    </source>
</evidence>
<evidence type="ECO:0000313" key="3">
    <source>
        <dbReference type="Proteomes" id="UP000595437"/>
    </source>
</evidence>
<dbReference type="EMBL" id="CP045898">
    <property type="protein sequence ID" value="QQP40389.1"/>
    <property type="molecule type" value="Genomic_DNA"/>
</dbReference>
<dbReference type="OrthoDB" id="548214at2759"/>
<dbReference type="AlphaFoldDB" id="A0A7T8JZQ3"/>
<dbReference type="GO" id="GO:0016477">
    <property type="term" value="P:cell migration"/>
    <property type="evidence" value="ECO:0007669"/>
    <property type="project" value="TreeGrafter"/>
</dbReference>
<protein>
    <submittedName>
        <fullName evidence="2">Uncharacterized protein</fullName>
    </submittedName>
</protein>
<dbReference type="GO" id="GO:0030031">
    <property type="term" value="P:cell projection assembly"/>
    <property type="evidence" value="ECO:0007669"/>
    <property type="project" value="TreeGrafter"/>
</dbReference>
<reference evidence="3" key="1">
    <citation type="submission" date="2021-01" db="EMBL/GenBank/DDBJ databases">
        <title>Caligus Genome Assembly.</title>
        <authorList>
            <person name="Gallardo-Escarate C."/>
        </authorList>
    </citation>
    <scope>NUCLEOTIDE SEQUENCE [LARGE SCALE GENOMIC DNA]</scope>
</reference>
<feature type="non-terminal residue" evidence="2">
    <location>
        <position position="208"/>
    </location>
</feature>
<proteinExistence type="inferred from homology"/>
<dbReference type="GO" id="GO:0048812">
    <property type="term" value="P:neuron projection morphogenesis"/>
    <property type="evidence" value="ECO:0007669"/>
    <property type="project" value="TreeGrafter"/>
</dbReference>
<dbReference type="PANTHER" id="PTHR12093">
    <property type="entry name" value="NCK-ASSOCIATED PROTEIN 1"/>
    <property type="match status" value="1"/>
</dbReference>
<dbReference type="Pfam" id="PF09735">
    <property type="entry name" value="Nckap1"/>
    <property type="match status" value="2"/>
</dbReference>
<dbReference type="InterPro" id="IPR019137">
    <property type="entry name" value="Nck-associated_protein-1"/>
</dbReference>
<dbReference type="GO" id="GO:0030866">
    <property type="term" value="P:cortical actin cytoskeleton organization"/>
    <property type="evidence" value="ECO:0007669"/>
    <property type="project" value="TreeGrafter"/>
</dbReference>
<name>A0A7T8JZQ3_CALRO</name>
<keyword evidence="3" id="KW-1185">Reference proteome</keyword>
<comment type="similarity">
    <text evidence="1">Belongs to the HEM-1/HEM-2 family.</text>
</comment>
<organism evidence="2 3">
    <name type="scientific">Caligus rogercresseyi</name>
    <name type="common">Sea louse</name>
    <dbReference type="NCBI Taxonomy" id="217165"/>
    <lineage>
        <taxon>Eukaryota</taxon>
        <taxon>Metazoa</taxon>
        <taxon>Ecdysozoa</taxon>
        <taxon>Arthropoda</taxon>
        <taxon>Crustacea</taxon>
        <taxon>Multicrustacea</taxon>
        <taxon>Hexanauplia</taxon>
        <taxon>Copepoda</taxon>
        <taxon>Siphonostomatoida</taxon>
        <taxon>Caligidae</taxon>
        <taxon>Caligus</taxon>
    </lineage>
</organism>
<evidence type="ECO:0000313" key="2">
    <source>
        <dbReference type="EMBL" id="QQP40389.1"/>
    </source>
</evidence>
<sequence length="208" mass="23928">MGLFFSRDEVLWLIQYHENPPARQTKYRFQEDLIDRFLPELLFLMEECRALVRKYGQVIQRYYVQYLSIYDAVALNKSMQSLTHISEEDSIILSSSAKPFLTSLLGRLRTQTTSSTFGGSDLTGRGYRAKLLPLGVTSDKLHPKHCAALIAQVVNKKKRGKSLKIMFDKELPGSESYRKTREDLTTMDKLHMASTELCYSINYTPTIN</sequence>
<dbReference type="Proteomes" id="UP000595437">
    <property type="component" value="Chromosome 9"/>
</dbReference>
<gene>
    <name evidence="2" type="ORF">FKW44_014410</name>
</gene>